<dbReference type="PRINTS" id="PR00260">
    <property type="entry name" value="CHEMTRNSDUCR"/>
</dbReference>
<dbReference type="GO" id="GO:0004888">
    <property type="term" value="F:transmembrane signaling receptor activity"/>
    <property type="evidence" value="ECO:0007669"/>
    <property type="project" value="InterPro"/>
</dbReference>
<accession>A4BG30</accession>
<dbReference type="SUPFAM" id="SSF58104">
    <property type="entry name" value="Methyl-accepting chemotaxis protein (MCP) signaling domain"/>
    <property type="match status" value="1"/>
</dbReference>
<protein>
    <submittedName>
        <fullName evidence="7">Methyl-accepting chemotaxis protein</fullName>
    </submittedName>
</protein>
<dbReference type="PANTHER" id="PTHR32089:SF112">
    <property type="entry name" value="LYSOZYME-LIKE PROTEIN-RELATED"/>
    <property type="match status" value="1"/>
</dbReference>
<evidence type="ECO:0000256" key="2">
    <source>
        <dbReference type="ARBA" id="ARBA00023224"/>
    </source>
</evidence>
<gene>
    <name evidence="7" type="ORF">MED297_04127</name>
</gene>
<dbReference type="InterPro" id="IPR004090">
    <property type="entry name" value="Chemotax_Me-accpt_rcpt"/>
</dbReference>
<name>A4BG30_9GAMM</name>
<keyword evidence="5" id="KW-0175">Coiled coil</keyword>
<keyword evidence="8" id="KW-1185">Reference proteome</keyword>
<dbReference type="GO" id="GO:0007165">
    <property type="term" value="P:signal transduction"/>
    <property type="evidence" value="ECO:0007669"/>
    <property type="project" value="UniProtKB-KW"/>
</dbReference>
<dbReference type="PANTHER" id="PTHR32089">
    <property type="entry name" value="METHYL-ACCEPTING CHEMOTAXIS PROTEIN MCPB"/>
    <property type="match status" value="1"/>
</dbReference>
<organism evidence="7 8">
    <name type="scientific">Reinekea blandensis MED297</name>
    <dbReference type="NCBI Taxonomy" id="314283"/>
    <lineage>
        <taxon>Bacteria</taxon>
        <taxon>Pseudomonadati</taxon>
        <taxon>Pseudomonadota</taxon>
        <taxon>Gammaproteobacteria</taxon>
        <taxon>Oceanospirillales</taxon>
        <taxon>Saccharospirillaceae</taxon>
        <taxon>Reinekea</taxon>
    </lineage>
</organism>
<dbReference type="Pfam" id="PF00015">
    <property type="entry name" value="MCPsignal"/>
    <property type="match status" value="1"/>
</dbReference>
<proteinExistence type="inferred from homology"/>
<dbReference type="PROSITE" id="PS50111">
    <property type="entry name" value="CHEMOTAXIS_TRANSDUC_2"/>
    <property type="match status" value="1"/>
</dbReference>
<evidence type="ECO:0000256" key="5">
    <source>
        <dbReference type="SAM" id="Coils"/>
    </source>
</evidence>
<comment type="similarity">
    <text evidence="3">Belongs to the methyl-accepting chemotaxis (MCP) protein family.</text>
</comment>
<comment type="caution">
    <text evidence="7">The sequence shown here is derived from an EMBL/GenBank/DDBJ whole genome shotgun (WGS) entry which is preliminary data.</text>
</comment>
<dbReference type="AlphaFoldDB" id="A4BG30"/>
<dbReference type="HOGENOM" id="CLU_000445_107_32_6"/>
<dbReference type="EMBL" id="AAOE01000015">
    <property type="protein sequence ID" value="EAR08825.1"/>
    <property type="molecule type" value="Genomic_DNA"/>
</dbReference>
<evidence type="ECO:0000313" key="7">
    <source>
        <dbReference type="EMBL" id="EAR08825.1"/>
    </source>
</evidence>
<reference evidence="7 8" key="1">
    <citation type="submission" date="2006-02" db="EMBL/GenBank/DDBJ databases">
        <authorList>
            <person name="Pinhassi J."/>
            <person name="Pedros-Alio C."/>
            <person name="Ferriera S."/>
            <person name="Johnson J."/>
            <person name="Kravitz S."/>
            <person name="Halpern A."/>
            <person name="Remington K."/>
            <person name="Beeson K."/>
            <person name="Tran B."/>
            <person name="Rogers Y.-H."/>
            <person name="Friedman R."/>
            <person name="Venter J.C."/>
        </authorList>
    </citation>
    <scope>NUCLEOTIDE SEQUENCE [LARGE SCALE GENOMIC DNA]</scope>
    <source>
        <strain evidence="7 8">MED297</strain>
    </source>
</reference>
<feature type="coiled-coil region" evidence="5">
    <location>
        <begin position="93"/>
        <end position="155"/>
    </location>
</feature>
<keyword evidence="2 4" id="KW-0807">Transducer</keyword>
<dbReference type="RefSeq" id="WP_008047688.1">
    <property type="nucleotide sequence ID" value="NZ_CH724154.1"/>
</dbReference>
<evidence type="ECO:0000256" key="4">
    <source>
        <dbReference type="PROSITE-ProRule" id="PRU00284"/>
    </source>
</evidence>
<dbReference type="GO" id="GO:0006935">
    <property type="term" value="P:chemotaxis"/>
    <property type="evidence" value="ECO:0007669"/>
    <property type="project" value="InterPro"/>
</dbReference>
<evidence type="ECO:0000256" key="3">
    <source>
        <dbReference type="ARBA" id="ARBA00029447"/>
    </source>
</evidence>
<dbReference type="GO" id="GO:0016020">
    <property type="term" value="C:membrane"/>
    <property type="evidence" value="ECO:0007669"/>
    <property type="project" value="UniProtKB-SubCell"/>
</dbReference>
<evidence type="ECO:0000256" key="1">
    <source>
        <dbReference type="ARBA" id="ARBA00004370"/>
    </source>
</evidence>
<evidence type="ECO:0000313" key="8">
    <source>
        <dbReference type="Proteomes" id="UP000005953"/>
    </source>
</evidence>
<dbReference type="STRING" id="314283.MED297_04127"/>
<feature type="domain" description="Methyl-accepting transducer" evidence="6">
    <location>
        <begin position="57"/>
        <end position="300"/>
    </location>
</feature>
<evidence type="ECO:0000259" key="6">
    <source>
        <dbReference type="PROSITE" id="PS50111"/>
    </source>
</evidence>
<dbReference type="SMART" id="SM00283">
    <property type="entry name" value="MA"/>
    <property type="match status" value="1"/>
</dbReference>
<dbReference type="Proteomes" id="UP000005953">
    <property type="component" value="Unassembled WGS sequence"/>
</dbReference>
<dbReference type="InterPro" id="IPR004089">
    <property type="entry name" value="MCPsignal_dom"/>
</dbReference>
<dbReference type="OrthoDB" id="2489132at2"/>
<comment type="subcellular location">
    <subcellularLocation>
        <location evidence="1">Membrane</location>
    </subcellularLocation>
</comment>
<dbReference type="Gene3D" id="1.10.287.950">
    <property type="entry name" value="Methyl-accepting chemotaxis protein"/>
    <property type="match status" value="1"/>
</dbReference>
<sequence length="501" mass="55237">MQTVLLTVLAIGVLVFTHYSVWHIALRKGRQNPTDPNQLGHLSYSTVMDSAEAMTRSADQVAIGGAALSFFMDQLRKRLEDQVTFTTGITQRVETLEQASGELTARVEEANHHVQDTKKRMVTSRESLASMVQSYQEMASRIQHAEGLLSRLNERTGDIVEIINTITNIAEQTNLLALNAAIEAARAGDQGRGFAVVADEVRALASRTTEATESIRSVLNEVSESSEQSVQAMASVGEAGQSLTAMVQQLEATTDEAQASADQAGEQMNVASDVLLQFNRSHSGIADGVGSIRNSIHQFQEEIQDSSQRVLTLSNQAEDILINLTVFGIEDRNARIRDVAIKAAQSIGALFEQAIANGDISKPDLFNFQYIDIENTNPPKYRTTFDGFTDRVLPAIQEPILDDNPEIIYAGAVDKNGYFPTHNKKFCQPLTGDYQKDLAGNRTKRLFTDRTGKRCGSNTKPFLLQTYKRDTGEIMHDVSAPIFVQGEHWGGFRIGYQAKEF</sequence>